<dbReference type="SUPFAM" id="SSF54631">
    <property type="entry name" value="CBS-domain pair"/>
    <property type="match status" value="1"/>
</dbReference>
<dbReference type="InterPro" id="IPR051257">
    <property type="entry name" value="Diverse_CBS-Domain"/>
</dbReference>
<gene>
    <name evidence="4" type="ORF">DN062_10015</name>
</gene>
<dbReference type="PROSITE" id="PS51371">
    <property type="entry name" value="CBS"/>
    <property type="match status" value="2"/>
</dbReference>
<dbReference type="Gene3D" id="3.10.580.10">
    <property type="entry name" value="CBS-domain"/>
    <property type="match status" value="1"/>
</dbReference>
<comment type="caution">
    <text evidence="4">The sequence shown here is derived from an EMBL/GenBank/DDBJ whole genome shotgun (WGS) entry which is preliminary data.</text>
</comment>
<sequence>MALLIYDNLPISHKIGRIELSHVGLSEVQKSGKDRQLFKPIDFSKDKPNRSPSKSTASTNQYLETQKQLDTLNERRKLQAFHIMTAPVITAKLTDSLSHAWNTLQTEEIDHLVVVNEMQQPLNLITSLQLLKVGITSENSLATLSQRQVIAITSDTLVRDIADYLIQTKATAMPVVDDQHQLIGIVCRSDLLNLLVAGHNLSLCI</sequence>
<proteinExistence type="predicted"/>
<accession>A0A364NLX8</accession>
<evidence type="ECO:0000313" key="4">
    <source>
        <dbReference type="EMBL" id="RAU18106.1"/>
    </source>
</evidence>
<evidence type="ECO:0000259" key="3">
    <source>
        <dbReference type="PROSITE" id="PS51371"/>
    </source>
</evidence>
<feature type="domain" description="CBS" evidence="3">
    <location>
        <begin position="84"/>
        <end position="141"/>
    </location>
</feature>
<keyword evidence="5" id="KW-1185">Reference proteome</keyword>
<name>A0A364NLX8_9GAMM</name>
<dbReference type="InterPro" id="IPR000644">
    <property type="entry name" value="CBS_dom"/>
</dbReference>
<dbReference type="PANTHER" id="PTHR43080">
    <property type="entry name" value="CBS DOMAIN-CONTAINING PROTEIN CBSX3, MITOCHONDRIAL"/>
    <property type="match status" value="1"/>
</dbReference>
<dbReference type="Pfam" id="PF00571">
    <property type="entry name" value="CBS"/>
    <property type="match status" value="2"/>
</dbReference>
<dbReference type="EMBL" id="QKRX01000006">
    <property type="protein sequence ID" value="RAU18106.1"/>
    <property type="molecule type" value="Genomic_DNA"/>
</dbReference>
<keyword evidence="1 2" id="KW-0129">CBS domain</keyword>
<protein>
    <recommendedName>
        <fullName evidence="3">CBS domain-containing protein</fullName>
    </recommendedName>
</protein>
<dbReference type="SMART" id="SM00116">
    <property type="entry name" value="CBS"/>
    <property type="match status" value="2"/>
</dbReference>
<dbReference type="OrthoDB" id="6119561at2"/>
<evidence type="ECO:0000256" key="1">
    <source>
        <dbReference type="ARBA" id="ARBA00023122"/>
    </source>
</evidence>
<dbReference type="InterPro" id="IPR046342">
    <property type="entry name" value="CBS_dom_sf"/>
</dbReference>
<evidence type="ECO:0000256" key="2">
    <source>
        <dbReference type="PROSITE-ProRule" id="PRU00703"/>
    </source>
</evidence>
<dbReference type="RefSeq" id="WP_112159187.1">
    <property type="nucleotide sequence ID" value="NZ_QKRX01000006.1"/>
</dbReference>
<dbReference type="Proteomes" id="UP000250744">
    <property type="component" value="Unassembled WGS sequence"/>
</dbReference>
<feature type="domain" description="CBS" evidence="3">
    <location>
        <begin position="144"/>
        <end position="201"/>
    </location>
</feature>
<dbReference type="CDD" id="cd02205">
    <property type="entry name" value="CBS_pair_SF"/>
    <property type="match status" value="1"/>
</dbReference>
<evidence type="ECO:0000313" key="5">
    <source>
        <dbReference type="Proteomes" id="UP000250744"/>
    </source>
</evidence>
<reference evidence="4 5" key="1">
    <citation type="submission" date="2018-06" db="EMBL/GenBank/DDBJ databases">
        <title>Nitrincola tibetense sp. nov., isolated from Lake XuguoCo on Tibetan Plateau.</title>
        <authorList>
            <person name="Xing P."/>
        </authorList>
    </citation>
    <scope>NUCLEOTIDE SEQUENCE [LARGE SCALE GENOMIC DNA]</scope>
    <source>
        <strain evidence="5">xg18</strain>
    </source>
</reference>
<dbReference type="PANTHER" id="PTHR43080:SF29">
    <property type="entry name" value="OS02G0818000 PROTEIN"/>
    <property type="match status" value="1"/>
</dbReference>
<organism evidence="4 5">
    <name type="scientific">Nitrincola tibetensis</name>
    <dbReference type="NCBI Taxonomy" id="2219697"/>
    <lineage>
        <taxon>Bacteria</taxon>
        <taxon>Pseudomonadati</taxon>
        <taxon>Pseudomonadota</taxon>
        <taxon>Gammaproteobacteria</taxon>
        <taxon>Oceanospirillales</taxon>
        <taxon>Oceanospirillaceae</taxon>
        <taxon>Nitrincola</taxon>
    </lineage>
</organism>
<dbReference type="AlphaFoldDB" id="A0A364NLX8"/>